<name>A0ABU3WXF8_9EURY</name>
<reference evidence="1 2" key="1">
    <citation type="submission" date="2019-10" db="EMBL/GenBank/DDBJ databases">
        <title>Isolation and characterization of Methanoculleus sp. Wushi-C6 from a hot spring well.</title>
        <authorList>
            <person name="Chen S.-C."/>
            <person name="Lan Z.-H."/>
            <person name="You Y.-T."/>
            <person name="Lai M.-C."/>
        </authorList>
    </citation>
    <scope>NUCLEOTIDE SEQUENCE [LARGE SCALE GENOMIC DNA]</scope>
    <source>
        <strain evidence="1 2">Wushi-C6</strain>
    </source>
</reference>
<dbReference type="RefSeq" id="WP_317063418.1">
    <property type="nucleotide sequence ID" value="NZ_WBKO01000001.1"/>
</dbReference>
<dbReference type="EMBL" id="WBKO01000001">
    <property type="protein sequence ID" value="MDV2480468.1"/>
    <property type="molecule type" value="Genomic_DNA"/>
</dbReference>
<accession>A0ABU3WXF8</accession>
<dbReference type="PROSITE" id="PS51257">
    <property type="entry name" value="PROKAR_LIPOPROTEIN"/>
    <property type="match status" value="1"/>
</dbReference>
<protein>
    <recommendedName>
        <fullName evidence="3">Lipoprotein</fullName>
    </recommendedName>
</protein>
<organism evidence="1 2">
    <name type="scientific">Methanoculleus caldifontis</name>
    <dbReference type="NCBI Taxonomy" id="2651577"/>
    <lineage>
        <taxon>Archaea</taxon>
        <taxon>Methanobacteriati</taxon>
        <taxon>Methanobacteriota</taxon>
        <taxon>Stenosarchaea group</taxon>
        <taxon>Methanomicrobia</taxon>
        <taxon>Methanomicrobiales</taxon>
        <taxon>Methanomicrobiaceae</taxon>
        <taxon>Methanoculleus</taxon>
    </lineage>
</organism>
<evidence type="ECO:0000313" key="2">
    <source>
        <dbReference type="Proteomes" id="UP001281203"/>
    </source>
</evidence>
<evidence type="ECO:0000313" key="1">
    <source>
        <dbReference type="EMBL" id="MDV2480468.1"/>
    </source>
</evidence>
<comment type="caution">
    <text evidence="1">The sequence shown here is derived from an EMBL/GenBank/DDBJ whole genome shotgun (WGS) entry which is preliminary data.</text>
</comment>
<keyword evidence="2" id="KW-1185">Reference proteome</keyword>
<evidence type="ECO:0008006" key="3">
    <source>
        <dbReference type="Google" id="ProtNLM"/>
    </source>
</evidence>
<sequence>MNHRMIPPLASVALIVACAIACGCVAVEEQPVAVNTTVPVESGWNQATVAILEQYTLTRSNQEAYDTFNGSVVSQNPAILLDSNGDPLYYRYYVQKNGEPFYAVQVSANKLLGTTVTAISDFGYIGQGGPVNSTMNGSDSCGAETGFVRVTPIPSYSDKYTQLMLESWEAGDTYAQNVMRDAKNAGIDLSKPLSDEEQEIVGEILWEQVRQQRTLPLTQ</sequence>
<gene>
    <name evidence="1" type="ORF">F8E02_00285</name>
</gene>
<proteinExistence type="predicted"/>
<dbReference type="Proteomes" id="UP001281203">
    <property type="component" value="Unassembled WGS sequence"/>
</dbReference>